<dbReference type="AlphaFoldDB" id="A0A0E9X3U8"/>
<sequence>MQVINIFFTWYFIQSDIGLLYIFFLLHLLLKSHFSGSTCPKETESVSLRQ</sequence>
<keyword evidence="1" id="KW-1133">Transmembrane helix</keyword>
<accession>A0A0E9X3U8</accession>
<organism evidence="2">
    <name type="scientific">Anguilla anguilla</name>
    <name type="common">European freshwater eel</name>
    <name type="synonym">Muraena anguilla</name>
    <dbReference type="NCBI Taxonomy" id="7936"/>
    <lineage>
        <taxon>Eukaryota</taxon>
        <taxon>Metazoa</taxon>
        <taxon>Chordata</taxon>
        <taxon>Craniata</taxon>
        <taxon>Vertebrata</taxon>
        <taxon>Euteleostomi</taxon>
        <taxon>Actinopterygii</taxon>
        <taxon>Neopterygii</taxon>
        <taxon>Teleostei</taxon>
        <taxon>Anguilliformes</taxon>
        <taxon>Anguillidae</taxon>
        <taxon>Anguilla</taxon>
    </lineage>
</organism>
<reference evidence="2" key="2">
    <citation type="journal article" date="2015" name="Fish Shellfish Immunol.">
        <title>Early steps in the European eel (Anguilla anguilla)-Vibrio vulnificus interaction in the gills: Role of the RtxA13 toxin.</title>
        <authorList>
            <person name="Callol A."/>
            <person name="Pajuelo D."/>
            <person name="Ebbesson L."/>
            <person name="Teles M."/>
            <person name="MacKenzie S."/>
            <person name="Amaro C."/>
        </authorList>
    </citation>
    <scope>NUCLEOTIDE SEQUENCE</scope>
</reference>
<keyword evidence="1" id="KW-0812">Transmembrane</keyword>
<keyword evidence="1" id="KW-0472">Membrane</keyword>
<evidence type="ECO:0000313" key="2">
    <source>
        <dbReference type="EMBL" id="JAH96353.1"/>
    </source>
</evidence>
<proteinExistence type="predicted"/>
<feature type="transmembrane region" description="Helical" evidence="1">
    <location>
        <begin position="6"/>
        <end position="30"/>
    </location>
</feature>
<evidence type="ECO:0000256" key="1">
    <source>
        <dbReference type="SAM" id="Phobius"/>
    </source>
</evidence>
<dbReference type="EMBL" id="GBXM01012224">
    <property type="protein sequence ID" value="JAH96353.1"/>
    <property type="molecule type" value="Transcribed_RNA"/>
</dbReference>
<protein>
    <submittedName>
        <fullName evidence="2">Uncharacterized protein</fullName>
    </submittedName>
</protein>
<name>A0A0E9X3U8_ANGAN</name>
<reference evidence="2" key="1">
    <citation type="submission" date="2014-11" db="EMBL/GenBank/DDBJ databases">
        <authorList>
            <person name="Amaro Gonzalez C."/>
        </authorList>
    </citation>
    <scope>NUCLEOTIDE SEQUENCE</scope>
</reference>